<comment type="caution">
    <text evidence="7">The sequence shown here is derived from an EMBL/GenBank/DDBJ whole genome shotgun (WGS) entry which is preliminary data.</text>
</comment>
<feature type="transmembrane region" description="Helical" evidence="6">
    <location>
        <begin position="111"/>
        <end position="130"/>
    </location>
</feature>
<sequence length="251" mass="28077">MGLVGTPNDANDQQAWPFGNEATPIVNNFLKYGYVLLLCLQFILSLGNRPKGQATKKLVVNSVLYEDAMQSAVWNNLGSSMVLITLAATYGAHLVASLLYMDPLHLLTSTWAYFAGTTCFSNILMVYAFCNWHDVSIGTKVVDKSEALPEAQTKKDEKSKFIEELDRPQIDIDTLFQATVKRALATFEPPQEPNGKDVDDLYKAFRTYLILLWVFSNLAMVLGIMCTEVTRFCLSASWNPREGYSLLHSPE</sequence>
<dbReference type="GO" id="GO:0005886">
    <property type="term" value="C:plasma membrane"/>
    <property type="evidence" value="ECO:0007669"/>
    <property type="project" value="UniProtKB-SubCell"/>
</dbReference>
<organism evidence="7 8">
    <name type="scientific">Penicillium subrubescens</name>
    <dbReference type="NCBI Taxonomy" id="1316194"/>
    <lineage>
        <taxon>Eukaryota</taxon>
        <taxon>Fungi</taxon>
        <taxon>Dikarya</taxon>
        <taxon>Ascomycota</taxon>
        <taxon>Pezizomycotina</taxon>
        <taxon>Eurotiomycetes</taxon>
        <taxon>Eurotiomycetidae</taxon>
        <taxon>Eurotiales</taxon>
        <taxon>Aspergillaceae</taxon>
        <taxon>Penicillium</taxon>
    </lineage>
</organism>
<feature type="transmembrane region" description="Helical" evidence="6">
    <location>
        <begin position="205"/>
        <end position="225"/>
    </location>
</feature>
<evidence type="ECO:0000313" key="7">
    <source>
        <dbReference type="EMBL" id="OKO97952.1"/>
    </source>
</evidence>
<dbReference type="STRING" id="1316194.A0A1Q5TCI8"/>
<evidence type="ECO:0000256" key="4">
    <source>
        <dbReference type="ARBA" id="ARBA00022692"/>
    </source>
</evidence>
<dbReference type="AlphaFoldDB" id="A0A1Q5TCI8"/>
<name>A0A1Q5TCI8_9EURO</name>
<accession>A0A1Q5TCI8</accession>
<evidence type="ECO:0000256" key="3">
    <source>
        <dbReference type="ARBA" id="ARBA00022679"/>
    </source>
</evidence>
<keyword evidence="4 6" id="KW-0812">Transmembrane</keyword>
<reference evidence="7 8" key="1">
    <citation type="submission" date="2016-10" db="EMBL/GenBank/DDBJ databases">
        <title>Genome sequence of the ascomycete fungus Penicillium subrubescens.</title>
        <authorList>
            <person name="De Vries R.P."/>
            <person name="Peng M."/>
            <person name="Dilokpimol A."/>
            <person name="Hilden K."/>
            <person name="Makela M.R."/>
            <person name="Grigoriev I."/>
            <person name="Riley R."/>
            <person name="Granchi Z."/>
        </authorList>
    </citation>
    <scope>NUCLEOTIDE SEQUENCE [LARGE SCALE GENOMIC DNA]</scope>
    <source>
        <strain evidence="7 8">CBS 132785</strain>
    </source>
</reference>
<evidence type="ECO:0000313" key="8">
    <source>
        <dbReference type="Proteomes" id="UP000186955"/>
    </source>
</evidence>
<keyword evidence="3" id="KW-0808">Transferase</keyword>
<dbReference type="InterPro" id="IPR004835">
    <property type="entry name" value="Chitin_synth"/>
</dbReference>
<evidence type="ECO:0000256" key="2">
    <source>
        <dbReference type="ARBA" id="ARBA00022475"/>
    </source>
</evidence>
<evidence type="ECO:0000256" key="5">
    <source>
        <dbReference type="ARBA" id="ARBA00023136"/>
    </source>
</evidence>
<keyword evidence="5 6" id="KW-0472">Membrane</keyword>
<feature type="transmembrane region" description="Helical" evidence="6">
    <location>
        <begin position="29"/>
        <end position="47"/>
    </location>
</feature>
<dbReference type="PANTHER" id="PTHR22914:SF39">
    <property type="entry name" value="CHITIN SYNTHASE"/>
    <property type="match status" value="1"/>
</dbReference>
<feature type="transmembrane region" description="Helical" evidence="6">
    <location>
        <begin position="77"/>
        <end position="99"/>
    </location>
</feature>
<keyword evidence="2" id="KW-1003">Cell membrane</keyword>
<comment type="subcellular location">
    <subcellularLocation>
        <location evidence="1">Cell membrane</location>
        <topology evidence="1">Multi-pass membrane protein</topology>
    </subcellularLocation>
</comment>
<proteinExistence type="predicted"/>
<dbReference type="PANTHER" id="PTHR22914">
    <property type="entry name" value="CHITIN SYNTHASE"/>
    <property type="match status" value="1"/>
</dbReference>
<dbReference type="EMBL" id="MNBE01000683">
    <property type="protein sequence ID" value="OKO97952.1"/>
    <property type="molecule type" value="Genomic_DNA"/>
</dbReference>
<dbReference type="GO" id="GO:0004100">
    <property type="term" value="F:chitin synthase activity"/>
    <property type="evidence" value="ECO:0007669"/>
    <property type="project" value="InterPro"/>
</dbReference>
<dbReference type="Proteomes" id="UP000186955">
    <property type="component" value="Unassembled WGS sequence"/>
</dbReference>
<protein>
    <submittedName>
        <fullName evidence="7">Chitin synthase C</fullName>
    </submittedName>
</protein>
<keyword evidence="8" id="KW-1185">Reference proteome</keyword>
<dbReference type="GO" id="GO:0006031">
    <property type="term" value="P:chitin biosynthetic process"/>
    <property type="evidence" value="ECO:0007669"/>
    <property type="project" value="TreeGrafter"/>
</dbReference>
<evidence type="ECO:0000256" key="6">
    <source>
        <dbReference type="SAM" id="Phobius"/>
    </source>
</evidence>
<gene>
    <name evidence="7" type="ORF">PENSUB_9878</name>
</gene>
<evidence type="ECO:0000256" key="1">
    <source>
        <dbReference type="ARBA" id="ARBA00004651"/>
    </source>
</evidence>
<dbReference type="GO" id="GO:0030428">
    <property type="term" value="C:cell septum"/>
    <property type="evidence" value="ECO:0007669"/>
    <property type="project" value="TreeGrafter"/>
</dbReference>
<keyword evidence="6" id="KW-1133">Transmembrane helix</keyword>